<keyword evidence="2" id="KW-0472">Membrane</keyword>
<dbReference type="Gene3D" id="2.60.40.10">
    <property type="entry name" value="Immunoglobulins"/>
    <property type="match status" value="1"/>
</dbReference>
<dbReference type="EMBL" id="JACLCP010000005">
    <property type="protein sequence ID" value="MBC2846307.1"/>
    <property type="molecule type" value="Genomic_DNA"/>
</dbReference>
<dbReference type="Gene3D" id="1.10.10.10">
    <property type="entry name" value="Winged helix-like DNA-binding domain superfamily/Winged helix DNA-binding domain"/>
    <property type="match status" value="1"/>
</dbReference>
<dbReference type="InterPro" id="IPR015943">
    <property type="entry name" value="WD40/YVTN_repeat-like_dom_sf"/>
</dbReference>
<dbReference type="SUPFAM" id="SSF46894">
    <property type="entry name" value="C-terminal effector domain of the bipartite response regulators"/>
    <property type="match status" value="1"/>
</dbReference>
<name>A0A842IYE4_9FLAO</name>
<feature type="domain" description="HTH luxR-type" evidence="3">
    <location>
        <begin position="866"/>
        <end position="923"/>
    </location>
</feature>
<dbReference type="InterPro" id="IPR036388">
    <property type="entry name" value="WH-like_DNA-bd_sf"/>
</dbReference>
<dbReference type="SUPFAM" id="SSF63829">
    <property type="entry name" value="Calcium-dependent phosphotriesterase"/>
    <property type="match status" value="1"/>
</dbReference>
<protein>
    <submittedName>
        <fullName evidence="4">LuxR family transcriptional regulator</fullName>
    </submittedName>
</protein>
<keyword evidence="2" id="KW-0812">Transmembrane</keyword>
<dbReference type="InterPro" id="IPR016032">
    <property type="entry name" value="Sig_transdc_resp-reg_C-effctor"/>
</dbReference>
<keyword evidence="2" id="KW-1133">Transmembrane helix</keyword>
<dbReference type="Proteomes" id="UP000533900">
    <property type="component" value="Unassembled WGS sequence"/>
</dbReference>
<feature type="coiled-coil region" evidence="1">
    <location>
        <begin position="749"/>
        <end position="803"/>
    </location>
</feature>
<evidence type="ECO:0000313" key="4">
    <source>
        <dbReference type="EMBL" id="MBC2846307.1"/>
    </source>
</evidence>
<keyword evidence="1" id="KW-0175">Coiled coil</keyword>
<dbReference type="Pfam" id="PF00196">
    <property type="entry name" value="GerE"/>
    <property type="match status" value="1"/>
</dbReference>
<comment type="caution">
    <text evidence="4">The sequence shown here is derived from an EMBL/GenBank/DDBJ whole genome shotgun (WGS) entry which is preliminary data.</text>
</comment>
<gene>
    <name evidence="4" type="ORF">H7F21_14475</name>
</gene>
<dbReference type="Gene3D" id="2.130.10.10">
    <property type="entry name" value="YVTN repeat-like/Quinoprotein amine dehydrogenase"/>
    <property type="match status" value="2"/>
</dbReference>
<dbReference type="GO" id="GO:0003677">
    <property type="term" value="F:DNA binding"/>
    <property type="evidence" value="ECO:0007669"/>
    <property type="project" value="InterPro"/>
</dbReference>
<evidence type="ECO:0000259" key="3">
    <source>
        <dbReference type="SMART" id="SM00421"/>
    </source>
</evidence>
<accession>A0A842IYE4</accession>
<feature type="transmembrane region" description="Helical" evidence="2">
    <location>
        <begin position="723"/>
        <end position="747"/>
    </location>
</feature>
<proteinExistence type="predicted"/>
<evidence type="ECO:0000313" key="5">
    <source>
        <dbReference type="Proteomes" id="UP000533900"/>
    </source>
</evidence>
<reference evidence="4" key="1">
    <citation type="submission" date="2020-08" db="EMBL/GenBank/DDBJ databases">
        <title>Winogradskyella ouciana sp. nov., isolated from the hadal seawater of the Mariana Trench.</title>
        <authorList>
            <person name="He X."/>
        </authorList>
    </citation>
    <scope>NUCLEOTIDE SEQUENCE [LARGE SCALE GENOMIC DNA]</scope>
    <source>
        <strain evidence="4">KCTC 52348</strain>
    </source>
</reference>
<keyword evidence="5" id="KW-1185">Reference proteome</keyword>
<sequence>MFFLFASIVYSQEIPPIEIFTPQDYGAEDQNWAITQSENNFIYVANNLGLLEYNGATWQLYKSPNNDILRSVRSAGNKVYSGGYMDFGYWMKDQYGKLIYQSLSTNREFKIKEDEQFWGIIDIDGFVLFQSFETIYIYDITNDSFKLIHSDDRINKIFKVNESIYFQKANIGLFKIVNGKEQLISSVLELKDNEIINIYAVDDGLLLQTKENGIYKYNEQLVKKWNTSANKILSEVSVYSAKKLSDGSFILGTISNGIVRLSSSGDVITRIDQSYGLSNNTVLSIEEDNYGNVWLGLDNGINVLNLSSPFKVYVDKQGILGTIYCSAKNNGYLYLGTNQGLFYKRFDADSKFKFIPSTEGQVWVLTVVDGILLCGHDSGTFTVGNDNTADFLSFEKGTWTIKPISSDMLLQGTYKGLSILEKKNGSWKYRNKIDGFNISSRYVELSNNNDILVSHEYKGVYRILTDSNYREVSSYEKLNVSQGAKSGLLKYNGNVFYIYEDGFYKYDIGTQGFQKDSLLSAAFPKQDYLSGKLVIDSQKNRLWGFTKDRVIFIEPGELSSLPDISSIPISSEIRKSKPGYENILHITKDEYLIGSTEGYVIINLDKLKEEPKEIVLNGIEYSSRHDNFSQLSLSESSQRIELNYKRNSLKFSYSITDFDKMSLSEYQYRLKGIYDNWSKWSTNSSVAFENLPHGEYQLEVRGRTSGVITKNRIEYSFIIQKPWYLKPLAIMAYIVLVLMLISLIQVLNKRHYKRQKQKLIENKERELELEQLESQKQIIQFKNENLQMDIENKNRELGTATMNLVKRNELLNDIKVELTKAKTIDDTKNVIRLINRNLNNTSDWKLFEEAFNNVDKDFMRRVKSLHPAITPNDLRLCAYLRLNLSSKEIAPLLNISHKSVEVKRYRLRKKMGLDHEQSLTDYILEL</sequence>
<evidence type="ECO:0000256" key="1">
    <source>
        <dbReference type="SAM" id="Coils"/>
    </source>
</evidence>
<dbReference type="Pfam" id="PF07495">
    <property type="entry name" value="Y_Y_Y"/>
    <property type="match status" value="1"/>
</dbReference>
<dbReference type="Pfam" id="PF07494">
    <property type="entry name" value="Reg_prop"/>
    <property type="match status" value="1"/>
</dbReference>
<dbReference type="InterPro" id="IPR011123">
    <property type="entry name" value="Y_Y_Y"/>
</dbReference>
<dbReference type="AlphaFoldDB" id="A0A842IYE4"/>
<dbReference type="InterPro" id="IPR013783">
    <property type="entry name" value="Ig-like_fold"/>
</dbReference>
<dbReference type="SMART" id="SM00421">
    <property type="entry name" value="HTH_LUXR"/>
    <property type="match status" value="1"/>
</dbReference>
<organism evidence="4 5">
    <name type="scientific">Winogradskyella flava</name>
    <dbReference type="NCBI Taxonomy" id="1884876"/>
    <lineage>
        <taxon>Bacteria</taxon>
        <taxon>Pseudomonadati</taxon>
        <taxon>Bacteroidota</taxon>
        <taxon>Flavobacteriia</taxon>
        <taxon>Flavobacteriales</taxon>
        <taxon>Flavobacteriaceae</taxon>
        <taxon>Winogradskyella</taxon>
    </lineage>
</organism>
<evidence type="ECO:0000256" key="2">
    <source>
        <dbReference type="SAM" id="Phobius"/>
    </source>
</evidence>
<dbReference type="RefSeq" id="WP_185790023.1">
    <property type="nucleotide sequence ID" value="NZ_JACLCP010000005.1"/>
</dbReference>
<dbReference type="InterPro" id="IPR011110">
    <property type="entry name" value="Reg_prop"/>
</dbReference>
<dbReference type="GO" id="GO:0006355">
    <property type="term" value="P:regulation of DNA-templated transcription"/>
    <property type="evidence" value="ECO:0007669"/>
    <property type="project" value="InterPro"/>
</dbReference>
<dbReference type="InterPro" id="IPR000792">
    <property type="entry name" value="Tscrpt_reg_LuxR_C"/>
</dbReference>